<dbReference type="InterPro" id="IPR029058">
    <property type="entry name" value="AB_hydrolase_fold"/>
</dbReference>
<dbReference type="EC" id="3.4.21.83" evidence="8"/>
<dbReference type="InterPro" id="IPR051543">
    <property type="entry name" value="Serine_Peptidase_S9A"/>
</dbReference>
<evidence type="ECO:0000256" key="4">
    <source>
        <dbReference type="ARBA" id="ARBA00022825"/>
    </source>
</evidence>
<dbReference type="PANTHER" id="PTHR11757:SF19">
    <property type="entry name" value="PROLYL ENDOPEPTIDASE-LIKE"/>
    <property type="match status" value="1"/>
</dbReference>
<dbReference type="GO" id="GO:0004252">
    <property type="term" value="F:serine-type endopeptidase activity"/>
    <property type="evidence" value="ECO:0007669"/>
    <property type="project" value="UniProtKB-EC"/>
</dbReference>
<comment type="caution">
    <text evidence="8">The sequence shown here is derived from an EMBL/GenBank/DDBJ whole genome shotgun (WGS) entry which is preliminary data.</text>
</comment>
<dbReference type="InterPro" id="IPR023302">
    <property type="entry name" value="Pept_S9A_N"/>
</dbReference>
<keyword evidence="2" id="KW-0645">Protease</keyword>
<feature type="compositionally biased region" description="Basic and acidic residues" evidence="5">
    <location>
        <begin position="37"/>
        <end position="46"/>
    </location>
</feature>
<organism evidence="8 9">
    <name type="scientific">Brachybacterium sacelli</name>
    <dbReference type="NCBI Taxonomy" id="173364"/>
    <lineage>
        <taxon>Bacteria</taxon>
        <taxon>Bacillati</taxon>
        <taxon>Actinomycetota</taxon>
        <taxon>Actinomycetes</taxon>
        <taxon>Micrococcales</taxon>
        <taxon>Dermabacteraceae</taxon>
        <taxon>Brachybacterium</taxon>
    </lineage>
</organism>
<dbReference type="Pfam" id="PF00326">
    <property type="entry name" value="Peptidase_S9"/>
    <property type="match status" value="1"/>
</dbReference>
<evidence type="ECO:0000256" key="2">
    <source>
        <dbReference type="ARBA" id="ARBA00022670"/>
    </source>
</evidence>
<feature type="region of interest" description="Disordered" evidence="5">
    <location>
        <begin position="33"/>
        <end position="52"/>
    </location>
</feature>
<evidence type="ECO:0000313" key="9">
    <source>
        <dbReference type="Proteomes" id="UP001519290"/>
    </source>
</evidence>
<dbReference type="Gene3D" id="2.130.10.120">
    <property type="entry name" value="Prolyl oligopeptidase, N-terminal domain"/>
    <property type="match status" value="1"/>
</dbReference>
<evidence type="ECO:0000256" key="5">
    <source>
        <dbReference type="SAM" id="MobiDB-lite"/>
    </source>
</evidence>
<dbReference type="Proteomes" id="UP001519290">
    <property type="component" value="Unassembled WGS sequence"/>
</dbReference>
<evidence type="ECO:0000259" key="6">
    <source>
        <dbReference type="Pfam" id="PF00326"/>
    </source>
</evidence>
<keyword evidence="4" id="KW-0720">Serine protease</keyword>
<sequence length="728" mass="78088">MTDPDLLALRDVGSLADVKAGTMTQEALASIIASQDRPPRPDREPQPRTVHGDTVVTDHDWLRARRSPDVAAHLEAENAYTDARLAHLGPQISELAGALAAPRTDLEYEVPVRSGSWWYLDRPLQDEHGADLSLSRIAVEHVRIGADGTPVVPLGEPLEHEELLLASRRRVPGFALSTAQDVLARAELSTGGCHVIVTDLTSGDVIDRAVREAGADLVLSRDAQWLLYTHLDDIGRSHQVRRHRIGTAWESDEVLLEETDPWAVLEIGRSRDGSSLMVRSQSLATTETWLLDLAAPTGPLHSLTGRRDGAHPILEHAGDRLLVIDQDESGRDVLGVASVPGSGGSPAPRTLLTARDGEQFEAVEAFAGFAALQVRAEGLPGVRIMRRRADGSFDTLDVRELGHGGQLDAVRLDANPSWSQSTVRYRLDSLLTPATLAEADVATGEVTVLHQATVPGFDASRYLERRLWATSADGTQVPISLLARREVLTDGPAPGLLYGSGAFGTSLDPALDPGALALADRGLVVAIAHVRGGGEMGEDWHLAGRQLEKCASFDDFVSCAEHLSATGWVAEGRLGASGVGAGGLLVAASANRSPAAFRAIVAGTPLVDPLATLLDPEVMLTLEEWMEWGDPVEDEAVYRRLRGYSPAENVPATEYPAVFAWTALEGADVPPAEAAVWVARLRDRVTSDPAERPVLLRCLPTLRGEAVEVHAEALAWLLDQLDVPGIRA</sequence>
<name>A0ABS4WY76_9MICO</name>
<dbReference type="Gene3D" id="3.40.50.1820">
    <property type="entry name" value="alpha/beta hydrolase"/>
    <property type="match status" value="1"/>
</dbReference>
<keyword evidence="9" id="KW-1185">Reference proteome</keyword>
<dbReference type="InterPro" id="IPR001375">
    <property type="entry name" value="Peptidase_S9_cat"/>
</dbReference>
<dbReference type="Pfam" id="PF02897">
    <property type="entry name" value="Peptidase_S9_N"/>
    <property type="match status" value="2"/>
</dbReference>
<protein>
    <submittedName>
        <fullName evidence="8">Oligopeptidase B</fullName>
        <ecNumber evidence="8">3.4.21.83</ecNumber>
    </submittedName>
</protein>
<proteinExistence type="inferred from homology"/>
<feature type="domain" description="Peptidase S9A N-terminal" evidence="7">
    <location>
        <begin position="42"/>
        <end position="122"/>
    </location>
</feature>
<gene>
    <name evidence="8" type="ORF">JOF43_001105</name>
</gene>
<keyword evidence="3 8" id="KW-0378">Hydrolase</keyword>
<dbReference type="PANTHER" id="PTHR11757">
    <property type="entry name" value="PROTEASE FAMILY S9A OLIGOPEPTIDASE"/>
    <property type="match status" value="1"/>
</dbReference>
<feature type="domain" description="Peptidase S9 prolyl oligopeptidase catalytic" evidence="6">
    <location>
        <begin position="517"/>
        <end position="684"/>
    </location>
</feature>
<evidence type="ECO:0000259" key="7">
    <source>
        <dbReference type="Pfam" id="PF02897"/>
    </source>
</evidence>
<dbReference type="RefSeq" id="WP_245354024.1">
    <property type="nucleotide sequence ID" value="NZ_BAAAJW010000004.1"/>
</dbReference>
<dbReference type="PRINTS" id="PR00862">
    <property type="entry name" value="PROLIGOPTASE"/>
</dbReference>
<dbReference type="EMBL" id="JAGIOD010000001">
    <property type="protein sequence ID" value="MBP2381148.1"/>
    <property type="molecule type" value="Genomic_DNA"/>
</dbReference>
<accession>A0ABS4WY76</accession>
<comment type="similarity">
    <text evidence="1">Belongs to the peptidase S9A family.</text>
</comment>
<evidence type="ECO:0000256" key="3">
    <source>
        <dbReference type="ARBA" id="ARBA00022801"/>
    </source>
</evidence>
<evidence type="ECO:0000256" key="1">
    <source>
        <dbReference type="ARBA" id="ARBA00005228"/>
    </source>
</evidence>
<evidence type="ECO:0000313" key="8">
    <source>
        <dbReference type="EMBL" id="MBP2381148.1"/>
    </source>
</evidence>
<dbReference type="SUPFAM" id="SSF50993">
    <property type="entry name" value="Peptidase/esterase 'gauge' domain"/>
    <property type="match status" value="1"/>
</dbReference>
<dbReference type="InterPro" id="IPR002470">
    <property type="entry name" value="Peptidase_S9A"/>
</dbReference>
<reference evidence="8 9" key="1">
    <citation type="submission" date="2021-03" db="EMBL/GenBank/DDBJ databases">
        <title>Sequencing the genomes of 1000 actinobacteria strains.</title>
        <authorList>
            <person name="Klenk H.-P."/>
        </authorList>
    </citation>
    <scope>NUCLEOTIDE SEQUENCE [LARGE SCALE GENOMIC DNA]</scope>
    <source>
        <strain evidence="8 9">DSM 14566</strain>
    </source>
</reference>
<dbReference type="SUPFAM" id="SSF53474">
    <property type="entry name" value="alpha/beta-Hydrolases"/>
    <property type="match status" value="1"/>
</dbReference>
<feature type="domain" description="Peptidase S9A N-terminal" evidence="7">
    <location>
        <begin position="195"/>
        <end position="451"/>
    </location>
</feature>